<name>A0AAV7QSE6_PLEWA</name>
<dbReference type="AlphaFoldDB" id="A0AAV7QSE6"/>
<reference evidence="1" key="1">
    <citation type="journal article" date="2022" name="bioRxiv">
        <title>Sequencing and chromosome-scale assembly of the giantPleurodeles waltlgenome.</title>
        <authorList>
            <person name="Brown T."/>
            <person name="Elewa A."/>
            <person name="Iarovenko S."/>
            <person name="Subramanian E."/>
            <person name="Araus A.J."/>
            <person name="Petzold A."/>
            <person name="Susuki M."/>
            <person name="Suzuki K.-i.T."/>
            <person name="Hayashi T."/>
            <person name="Toyoda A."/>
            <person name="Oliveira C."/>
            <person name="Osipova E."/>
            <person name="Leigh N.D."/>
            <person name="Simon A."/>
            <person name="Yun M.H."/>
        </authorList>
    </citation>
    <scope>NUCLEOTIDE SEQUENCE</scope>
    <source>
        <strain evidence="1">20211129_DDA</strain>
        <tissue evidence="1">Liver</tissue>
    </source>
</reference>
<accession>A0AAV7QSE6</accession>
<protein>
    <submittedName>
        <fullName evidence="1">Uncharacterized protein</fullName>
    </submittedName>
</protein>
<proteinExistence type="predicted"/>
<evidence type="ECO:0000313" key="2">
    <source>
        <dbReference type="Proteomes" id="UP001066276"/>
    </source>
</evidence>
<sequence length="66" mass="6969">MRYRRSSRGGTRGPFKLSHAPACLAGRAIAGAAGAGPEAPLNFLALPLALRDALSQEQQGRDQRPL</sequence>
<keyword evidence="2" id="KW-1185">Reference proteome</keyword>
<gene>
    <name evidence="1" type="ORF">NDU88_007609</name>
</gene>
<dbReference type="EMBL" id="JANPWB010000010">
    <property type="protein sequence ID" value="KAJ1141275.1"/>
    <property type="molecule type" value="Genomic_DNA"/>
</dbReference>
<organism evidence="1 2">
    <name type="scientific">Pleurodeles waltl</name>
    <name type="common">Iberian ribbed newt</name>
    <dbReference type="NCBI Taxonomy" id="8319"/>
    <lineage>
        <taxon>Eukaryota</taxon>
        <taxon>Metazoa</taxon>
        <taxon>Chordata</taxon>
        <taxon>Craniata</taxon>
        <taxon>Vertebrata</taxon>
        <taxon>Euteleostomi</taxon>
        <taxon>Amphibia</taxon>
        <taxon>Batrachia</taxon>
        <taxon>Caudata</taxon>
        <taxon>Salamandroidea</taxon>
        <taxon>Salamandridae</taxon>
        <taxon>Pleurodelinae</taxon>
        <taxon>Pleurodeles</taxon>
    </lineage>
</organism>
<comment type="caution">
    <text evidence="1">The sequence shown here is derived from an EMBL/GenBank/DDBJ whole genome shotgun (WGS) entry which is preliminary data.</text>
</comment>
<dbReference type="Proteomes" id="UP001066276">
    <property type="component" value="Chromosome 6"/>
</dbReference>
<evidence type="ECO:0000313" key="1">
    <source>
        <dbReference type="EMBL" id="KAJ1141275.1"/>
    </source>
</evidence>